<evidence type="ECO:0000313" key="3">
    <source>
        <dbReference type="Proteomes" id="UP000289323"/>
    </source>
</evidence>
<evidence type="ECO:0000313" key="2">
    <source>
        <dbReference type="EMBL" id="SPQ23042.1"/>
    </source>
</evidence>
<accession>A0A446BKL2</accession>
<sequence length="50" mass="5431">MRVAAFLVTLFAALVAAAPEMTLEKIRERDLCDCNEVRCIGPPCCDNGTC</sequence>
<dbReference type="AlphaFoldDB" id="A0A446BKL2"/>
<feature type="chain" id="PRO_5019009114" evidence="1">
    <location>
        <begin position="18"/>
        <end position="50"/>
    </location>
</feature>
<feature type="signal peptide" evidence="1">
    <location>
        <begin position="1"/>
        <end position="17"/>
    </location>
</feature>
<dbReference type="Proteomes" id="UP000289323">
    <property type="component" value="Unassembled WGS sequence"/>
</dbReference>
<keyword evidence="1" id="KW-0732">Signal</keyword>
<proteinExistence type="predicted"/>
<organism evidence="2 3">
    <name type="scientific">Thermothielavioides terrestris</name>
    <dbReference type="NCBI Taxonomy" id="2587410"/>
    <lineage>
        <taxon>Eukaryota</taxon>
        <taxon>Fungi</taxon>
        <taxon>Dikarya</taxon>
        <taxon>Ascomycota</taxon>
        <taxon>Pezizomycotina</taxon>
        <taxon>Sordariomycetes</taxon>
        <taxon>Sordariomycetidae</taxon>
        <taxon>Sordariales</taxon>
        <taxon>Chaetomiaceae</taxon>
        <taxon>Thermothielavioides</taxon>
    </lineage>
</organism>
<name>A0A446BKL2_9PEZI</name>
<gene>
    <name evidence="2" type="ORF">TT172_LOCUS5461</name>
</gene>
<reference evidence="2 3" key="1">
    <citation type="submission" date="2018-04" db="EMBL/GenBank/DDBJ databases">
        <authorList>
            <person name="Huttner S."/>
            <person name="Dainat J."/>
        </authorList>
    </citation>
    <scope>NUCLEOTIDE SEQUENCE [LARGE SCALE GENOMIC DNA]</scope>
</reference>
<dbReference type="EMBL" id="OUUZ01000009">
    <property type="protein sequence ID" value="SPQ23042.1"/>
    <property type="molecule type" value="Genomic_DNA"/>
</dbReference>
<evidence type="ECO:0000256" key="1">
    <source>
        <dbReference type="SAM" id="SignalP"/>
    </source>
</evidence>
<protein>
    <submittedName>
        <fullName evidence="2">63b34891-272f-4f1b-bfe2-068dbf4a073c</fullName>
    </submittedName>
</protein>